<feature type="domain" description="CheW-like" evidence="1">
    <location>
        <begin position="10"/>
        <end position="163"/>
    </location>
</feature>
<evidence type="ECO:0000313" key="2">
    <source>
        <dbReference type="EMBL" id="KKD39429.1"/>
    </source>
</evidence>
<reference evidence="2 3" key="1">
    <citation type="submission" date="2015-06" db="EMBL/GenBank/DDBJ databases">
        <title>Draft genome assembly of filamentous brackish cyanobacterium Limnoraphis robusta strain CS-951.</title>
        <authorList>
            <person name="Willis A."/>
            <person name="Parks M."/>
            <person name="Burford M.A."/>
        </authorList>
    </citation>
    <scope>NUCLEOTIDE SEQUENCE [LARGE SCALE GENOMIC DNA]</scope>
    <source>
        <strain evidence="2 3">CS-951</strain>
    </source>
</reference>
<dbReference type="GO" id="GO:0005829">
    <property type="term" value="C:cytosol"/>
    <property type="evidence" value="ECO:0007669"/>
    <property type="project" value="TreeGrafter"/>
</dbReference>
<dbReference type="SMART" id="SM00260">
    <property type="entry name" value="CheW"/>
    <property type="match status" value="1"/>
</dbReference>
<dbReference type="AlphaFoldDB" id="A0A0F5YKI3"/>
<protein>
    <recommendedName>
        <fullName evidence="1">CheW-like domain-containing protein</fullName>
    </recommendedName>
</protein>
<dbReference type="GO" id="GO:0007165">
    <property type="term" value="P:signal transduction"/>
    <property type="evidence" value="ECO:0007669"/>
    <property type="project" value="InterPro"/>
</dbReference>
<comment type="caution">
    <text evidence="2">The sequence shown here is derived from an EMBL/GenBank/DDBJ whole genome shotgun (WGS) entry which is preliminary data.</text>
</comment>
<dbReference type="OrthoDB" id="425983at2"/>
<dbReference type="SUPFAM" id="SSF50341">
    <property type="entry name" value="CheW-like"/>
    <property type="match status" value="1"/>
</dbReference>
<dbReference type="PROSITE" id="PS50851">
    <property type="entry name" value="CHEW"/>
    <property type="match status" value="1"/>
</dbReference>
<dbReference type="InterPro" id="IPR039315">
    <property type="entry name" value="CheW"/>
</dbReference>
<evidence type="ECO:0000259" key="1">
    <source>
        <dbReference type="PROSITE" id="PS50851"/>
    </source>
</evidence>
<dbReference type="Gene3D" id="2.40.50.180">
    <property type="entry name" value="CheA-289, Domain 4"/>
    <property type="match status" value="1"/>
</dbReference>
<dbReference type="PANTHER" id="PTHR22617">
    <property type="entry name" value="CHEMOTAXIS SENSOR HISTIDINE KINASE-RELATED"/>
    <property type="match status" value="1"/>
</dbReference>
<dbReference type="Proteomes" id="UP000033607">
    <property type="component" value="Unassembled WGS sequence"/>
</dbReference>
<dbReference type="PANTHER" id="PTHR22617:SF23">
    <property type="entry name" value="CHEMOTAXIS PROTEIN CHEW"/>
    <property type="match status" value="1"/>
</dbReference>
<dbReference type="EMBL" id="LATL02000144">
    <property type="protein sequence ID" value="KKD39429.1"/>
    <property type="molecule type" value="Genomic_DNA"/>
</dbReference>
<dbReference type="InterPro" id="IPR002545">
    <property type="entry name" value="CheW-lke_dom"/>
</dbReference>
<dbReference type="GO" id="GO:0006935">
    <property type="term" value="P:chemotaxis"/>
    <property type="evidence" value="ECO:0007669"/>
    <property type="project" value="InterPro"/>
</dbReference>
<accession>A0A0F5YKI3</accession>
<dbReference type="RefSeq" id="WP_046277106.1">
    <property type="nucleotide sequence ID" value="NZ_LATL02000144.1"/>
</dbReference>
<name>A0A0F5YKI3_9CYAN</name>
<evidence type="ECO:0000313" key="3">
    <source>
        <dbReference type="Proteomes" id="UP000033607"/>
    </source>
</evidence>
<dbReference type="Pfam" id="PF01584">
    <property type="entry name" value="CheW"/>
    <property type="match status" value="1"/>
</dbReference>
<gene>
    <name evidence="2" type="ORF">WN50_03445</name>
</gene>
<proteinExistence type="predicted"/>
<sequence>MTPQSSIQETENFLSFSITPSLKAMLPTRQLAEIINIAPHEIVPIPGMPAEVVGVFPWQGEVLWAIYLSYWMGFEPLLTAKFSSSFCSILKVKTQGQSLGFLIHQVGQLQNCETKKIQSYPANLPETILNHPARNNCIKGAWLNSQGERLLLLDAALIQFLEH</sequence>
<dbReference type="InterPro" id="IPR036061">
    <property type="entry name" value="CheW-like_dom_sf"/>
</dbReference>
<organism evidence="2 3">
    <name type="scientific">Limnoraphis robusta CS-951</name>
    <dbReference type="NCBI Taxonomy" id="1637645"/>
    <lineage>
        <taxon>Bacteria</taxon>
        <taxon>Bacillati</taxon>
        <taxon>Cyanobacteriota</taxon>
        <taxon>Cyanophyceae</taxon>
        <taxon>Oscillatoriophycideae</taxon>
        <taxon>Oscillatoriales</taxon>
        <taxon>Sirenicapillariaceae</taxon>
        <taxon>Limnoraphis</taxon>
    </lineage>
</organism>